<proteinExistence type="inferred from homology"/>
<protein>
    <submittedName>
        <fullName evidence="9">Trypsin, alkaline C</fullName>
    </submittedName>
</protein>
<feature type="chain" id="PRO_5008264248" evidence="7">
    <location>
        <begin position="23"/>
        <end position="261"/>
    </location>
</feature>
<name>A0A194QD40_PAPXU</name>
<evidence type="ECO:0000259" key="8">
    <source>
        <dbReference type="PROSITE" id="PS50240"/>
    </source>
</evidence>
<dbReference type="InterPro" id="IPR043504">
    <property type="entry name" value="Peptidase_S1_PA_chymotrypsin"/>
</dbReference>
<evidence type="ECO:0000256" key="4">
    <source>
        <dbReference type="ARBA" id="ARBA00023157"/>
    </source>
</evidence>
<keyword evidence="10" id="KW-1185">Reference proteome</keyword>
<evidence type="ECO:0000256" key="5">
    <source>
        <dbReference type="ARBA" id="ARBA00024195"/>
    </source>
</evidence>
<dbReference type="Proteomes" id="UP000053268">
    <property type="component" value="Unassembled WGS sequence"/>
</dbReference>
<dbReference type="InterPro" id="IPR001254">
    <property type="entry name" value="Trypsin_dom"/>
</dbReference>
<dbReference type="PANTHER" id="PTHR24276">
    <property type="entry name" value="POLYSERASE-RELATED"/>
    <property type="match status" value="1"/>
</dbReference>
<dbReference type="FunFam" id="2.40.10.10:FF:000002">
    <property type="entry name" value="Transmembrane protease serine"/>
    <property type="match status" value="1"/>
</dbReference>
<feature type="signal peptide" evidence="7">
    <location>
        <begin position="1"/>
        <end position="22"/>
    </location>
</feature>
<dbReference type="InterPro" id="IPR001314">
    <property type="entry name" value="Peptidase_S1A"/>
</dbReference>
<dbReference type="GO" id="GO:0004252">
    <property type="term" value="F:serine-type endopeptidase activity"/>
    <property type="evidence" value="ECO:0007669"/>
    <property type="project" value="InterPro"/>
</dbReference>
<keyword evidence="4" id="KW-1015">Disulfide bond</keyword>
<dbReference type="InterPro" id="IPR033116">
    <property type="entry name" value="TRYPSIN_SER"/>
</dbReference>
<dbReference type="InterPro" id="IPR009003">
    <property type="entry name" value="Peptidase_S1_PA"/>
</dbReference>
<dbReference type="PROSITE" id="PS00134">
    <property type="entry name" value="TRYPSIN_HIS"/>
    <property type="match status" value="1"/>
</dbReference>
<evidence type="ECO:0000256" key="3">
    <source>
        <dbReference type="ARBA" id="ARBA00022825"/>
    </source>
</evidence>
<dbReference type="PROSITE" id="PS00135">
    <property type="entry name" value="TRYPSIN_SER"/>
    <property type="match status" value="1"/>
</dbReference>
<keyword evidence="1 6" id="KW-0645">Protease</keyword>
<dbReference type="GO" id="GO:0006508">
    <property type="term" value="P:proteolysis"/>
    <property type="evidence" value="ECO:0007669"/>
    <property type="project" value="UniProtKB-KW"/>
</dbReference>
<evidence type="ECO:0000313" key="9">
    <source>
        <dbReference type="EMBL" id="KPJ03458.1"/>
    </source>
</evidence>
<reference evidence="9 10" key="1">
    <citation type="journal article" date="2015" name="Nat. Commun.">
        <title>Outbred genome sequencing and CRISPR/Cas9 gene editing in butterflies.</title>
        <authorList>
            <person name="Li X."/>
            <person name="Fan D."/>
            <person name="Zhang W."/>
            <person name="Liu G."/>
            <person name="Zhang L."/>
            <person name="Zhao L."/>
            <person name="Fang X."/>
            <person name="Chen L."/>
            <person name="Dong Y."/>
            <person name="Chen Y."/>
            <person name="Ding Y."/>
            <person name="Zhao R."/>
            <person name="Feng M."/>
            <person name="Zhu Y."/>
            <person name="Feng Y."/>
            <person name="Jiang X."/>
            <person name="Zhu D."/>
            <person name="Xiang H."/>
            <person name="Feng X."/>
            <person name="Li S."/>
            <person name="Wang J."/>
            <person name="Zhang G."/>
            <person name="Kronforst M.R."/>
            <person name="Wang W."/>
        </authorList>
    </citation>
    <scope>NUCLEOTIDE SEQUENCE [LARGE SCALE GENOMIC DNA]</scope>
    <source>
        <strain evidence="9">Ya'a_city_454_Px</strain>
        <tissue evidence="9">Whole body</tissue>
    </source>
</reference>
<dbReference type="InterPro" id="IPR050430">
    <property type="entry name" value="Peptidase_S1"/>
</dbReference>
<dbReference type="PRINTS" id="PR00722">
    <property type="entry name" value="CHYMOTRYPSIN"/>
</dbReference>
<comment type="similarity">
    <text evidence="5">Belongs to the peptidase S1 family. CLIP subfamily.</text>
</comment>
<dbReference type="Gene3D" id="2.40.10.10">
    <property type="entry name" value="Trypsin-like serine proteases"/>
    <property type="match status" value="1"/>
</dbReference>
<dbReference type="STRING" id="66420.A0A194QD40"/>
<dbReference type="EMBL" id="KQ459167">
    <property type="protein sequence ID" value="KPJ03458.1"/>
    <property type="molecule type" value="Genomic_DNA"/>
</dbReference>
<accession>A0A194QD40</accession>
<keyword evidence="2 6" id="KW-0378">Hydrolase</keyword>
<evidence type="ECO:0000256" key="6">
    <source>
        <dbReference type="RuleBase" id="RU363034"/>
    </source>
</evidence>
<dbReference type="PROSITE" id="PS50240">
    <property type="entry name" value="TRYPSIN_DOM"/>
    <property type="match status" value="1"/>
</dbReference>
<evidence type="ECO:0000256" key="2">
    <source>
        <dbReference type="ARBA" id="ARBA00022801"/>
    </source>
</evidence>
<organism evidence="9 10">
    <name type="scientific">Papilio xuthus</name>
    <name type="common">Asian swallowtail butterfly</name>
    <dbReference type="NCBI Taxonomy" id="66420"/>
    <lineage>
        <taxon>Eukaryota</taxon>
        <taxon>Metazoa</taxon>
        <taxon>Ecdysozoa</taxon>
        <taxon>Arthropoda</taxon>
        <taxon>Hexapoda</taxon>
        <taxon>Insecta</taxon>
        <taxon>Pterygota</taxon>
        <taxon>Neoptera</taxon>
        <taxon>Endopterygota</taxon>
        <taxon>Lepidoptera</taxon>
        <taxon>Glossata</taxon>
        <taxon>Ditrysia</taxon>
        <taxon>Papilionoidea</taxon>
        <taxon>Papilionidae</taxon>
        <taxon>Papilioninae</taxon>
        <taxon>Papilio</taxon>
    </lineage>
</organism>
<sequence>MASPQVFLFALLLAGIAVFAKSDRIVGGQPAPIERYPSIVQVNALSISNAWVEFCAGNILTTRYILSAAHCFHGFMYAPSRRRIRAGTAEQHVGGMVVYVETEFNHPSYGLLGMDGDITVVRLQSPLIYSPVIQQATIIAQGSQVPDNAPTVYAGWGAMWENGPSSDILLDTTVYTVNNQVCTERYKNSPRQDIVTENMICAGLLDVGGKDACQGDSGGPLYYGHILVGIVSFGEGCANATFPGVNAAVAAYTDWIVATAI</sequence>
<evidence type="ECO:0000256" key="1">
    <source>
        <dbReference type="ARBA" id="ARBA00022670"/>
    </source>
</evidence>
<dbReference type="SMART" id="SM00020">
    <property type="entry name" value="Tryp_SPc"/>
    <property type="match status" value="1"/>
</dbReference>
<dbReference type="AlphaFoldDB" id="A0A194QD40"/>
<dbReference type="SUPFAM" id="SSF50494">
    <property type="entry name" value="Trypsin-like serine proteases"/>
    <property type="match status" value="1"/>
</dbReference>
<evidence type="ECO:0000256" key="7">
    <source>
        <dbReference type="SAM" id="SignalP"/>
    </source>
</evidence>
<keyword evidence="3 6" id="KW-0720">Serine protease</keyword>
<dbReference type="Pfam" id="PF00089">
    <property type="entry name" value="Trypsin"/>
    <property type="match status" value="1"/>
</dbReference>
<keyword evidence="7" id="KW-0732">Signal</keyword>
<dbReference type="InterPro" id="IPR018114">
    <property type="entry name" value="TRYPSIN_HIS"/>
</dbReference>
<dbReference type="CDD" id="cd00190">
    <property type="entry name" value="Tryp_SPc"/>
    <property type="match status" value="1"/>
</dbReference>
<feature type="domain" description="Peptidase S1" evidence="8">
    <location>
        <begin position="25"/>
        <end position="261"/>
    </location>
</feature>
<gene>
    <name evidence="9" type="ORF">RR46_03524</name>
</gene>
<evidence type="ECO:0000313" key="10">
    <source>
        <dbReference type="Proteomes" id="UP000053268"/>
    </source>
</evidence>
<dbReference type="PANTHER" id="PTHR24276:SF91">
    <property type="entry name" value="AT26814P-RELATED"/>
    <property type="match status" value="1"/>
</dbReference>